<keyword evidence="2 9" id="KW-0813">Transport</keyword>
<comment type="function">
    <text evidence="9">Subunit b, of the mitochondrial membrane ATP synthase complex (F(1)F(0) ATP synthase or Complex V) that produces ATP from ADP in the presence of a proton gradient across the membrane which is generated by electron transport complexes of the respiratory chain. ATP synthase complex consist of a soluble F(1) head domain - the catalytic core - and a membrane F(1) domain - the membrane proton channel. These two domains are linked by a central stalk rotating inside the F(1) region and a stationary peripheral stalk. During catalysis, ATP synthesis in the catalytic domain of F(1) is coupled via a rotary mechanism of the central stalk subunits to proton translocation. In vivo, can only synthesize ATP although its ATP hydrolase activity can be activated artificially in vitro. Part of the complex F(0) domain. Part of the complex F(0) domain and the peripheric stalk, which acts as a stator to hold the catalytic alpha(3)beta(3) subcomplex and subunit a/ATP6 static relative to the rotary elements.</text>
</comment>
<comment type="similarity">
    <text evidence="1 9">Belongs to the eukaryotic ATPase B chain family.</text>
</comment>
<dbReference type="InterPro" id="IPR013837">
    <property type="entry name" value="ATP_synth_F0_suB"/>
</dbReference>
<reference evidence="11" key="1">
    <citation type="journal article" date="2020" name="G3 (Bethesda)">
        <title>High-Quality Assemblies for Three Invasive Social Wasps from the &lt;i&gt;Vespula&lt;/i&gt; Genus.</title>
        <authorList>
            <person name="Harrop T.W.R."/>
            <person name="Guhlin J."/>
            <person name="McLaughlin G.M."/>
            <person name="Permina E."/>
            <person name="Stockwell P."/>
            <person name="Gilligan J."/>
            <person name="Le Lec M.F."/>
            <person name="Gruber M.A.M."/>
            <person name="Quinn O."/>
            <person name="Lovegrove M."/>
            <person name="Duncan E.J."/>
            <person name="Remnant E.J."/>
            <person name="Van Eeckhoven J."/>
            <person name="Graham B."/>
            <person name="Knapp R.A."/>
            <person name="Langford K.W."/>
            <person name="Kronenberg Z."/>
            <person name="Press M.O."/>
            <person name="Eacker S.M."/>
            <person name="Wilson-Rankin E.E."/>
            <person name="Purcell J."/>
            <person name="Lester P.J."/>
            <person name="Dearden P.K."/>
        </authorList>
    </citation>
    <scope>NUCLEOTIDE SEQUENCE</scope>
    <source>
        <strain evidence="11">Marl-1</strain>
    </source>
</reference>
<evidence type="ECO:0000313" key="12">
    <source>
        <dbReference type="Proteomes" id="UP000614350"/>
    </source>
</evidence>
<comment type="subcellular location">
    <subcellularLocation>
        <location evidence="9">Mitochondrion</location>
    </subcellularLocation>
    <subcellularLocation>
        <location evidence="9">Mitochondrion inner membrane</location>
    </subcellularLocation>
</comment>
<keyword evidence="10" id="KW-0175">Coiled coil</keyword>
<dbReference type="PANTHER" id="PTHR12733:SF3">
    <property type="entry name" value="ATP SYNTHASE F(0) COMPLEX SUBUNIT B1, MITOCHONDRIAL"/>
    <property type="match status" value="1"/>
</dbReference>
<keyword evidence="6 9" id="KW-0406">Ion transport</keyword>
<evidence type="ECO:0000256" key="4">
    <source>
        <dbReference type="ARBA" id="ARBA00022781"/>
    </source>
</evidence>
<proteinExistence type="inferred from homology"/>
<dbReference type="AlphaFoldDB" id="A0A834K5I7"/>
<keyword evidence="12" id="KW-1185">Reference proteome</keyword>
<organism evidence="11 12">
    <name type="scientific">Vespula vulgaris</name>
    <name type="common">Yellow jacket</name>
    <name type="synonym">Wasp</name>
    <dbReference type="NCBI Taxonomy" id="7454"/>
    <lineage>
        <taxon>Eukaryota</taxon>
        <taxon>Metazoa</taxon>
        <taxon>Ecdysozoa</taxon>
        <taxon>Arthropoda</taxon>
        <taxon>Hexapoda</taxon>
        <taxon>Insecta</taxon>
        <taxon>Pterygota</taxon>
        <taxon>Neoptera</taxon>
        <taxon>Endopterygota</taxon>
        <taxon>Hymenoptera</taxon>
        <taxon>Apocrita</taxon>
        <taxon>Aculeata</taxon>
        <taxon>Vespoidea</taxon>
        <taxon>Vespidae</taxon>
        <taxon>Vespinae</taxon>
        <taxon>Vespula</taxon>
    </lineage>
</organism>
<evidence type="ECO:0000313" key="11">
    <source>
        <dbReference type="EMBL" id="KAF7400285.1"/>
    </source>
</evidence>
<evidence type="ECO:0000256" key="9">
    <source>
        <dbReference type="RuleBase" id="RU368017"/>
    </source>
</evidence>
<feature type="coiled-coil region" evidence="10">
    <location>
        <begin position="122"/>
        <end position="149"/>
    </location>
</feature>
<dbReference type="SUPFAM" id="SSF161060">
    <property type="entry name" value="ATP synthase B chain-like"/>
    <property type="match status" value="1"/>
</dbReference>
<evidence type="ECO:0000256" key="8">
    <source>
        <dbReference type="ARBA" id="ARBA00023136"/>
    </source>
</evidence>
<dbReference type="InterPro" id="IPR008688">
    <property type="entry name" value="ATP_synth_Bsub_B/MI25"/>
</dbReference>
<evidence type="ECO:0000256" key="5">
    <source>
        <dbReference type="ARBA" id="ARBA00022792"/>
    </source>
</evidence>
<evidence type="ECO:0000256" key="6">
    <source>
        <dbReference type="ARBA" id="ARBA00023065"/>
    </source>
</evidence>
<dbReference type="GO" id="GO:0046933">
    <property type="term" value="F:proton-transporting ATP synthase activity, rotational mechanism"/>
    <property type="evidence" value="ECO:0007669"/>
    <property type="project" value="TreeGrafter"/>
</dbReference>
<dbReference type="Gene3D" id="1.20.5.2210">
    <property type="match status" value="1"/>
</dbReference>
<evidence type="ECO:0000256" key="2">
    <source>
        <dbReference type="ARBA" id="ARBA00022448"/>
    </source>
</evidence>
<sequence>MLSRLALRNAQTLPLAIRGIQAVTMSNGPRPVRLVDPPPVRFGFIPDEWFTFFYSKTGVTGPYMFATSVGTYLLSKEIYVLEHEFYNALSFVVIWIILVKKLGPPLSKYLEKEQNAEIESWEESRKEQIDTAEENIKNIKDAVWRAEGQSLLMEAKRENIKIQLEAVYRERLAQIYNEVKNRLDYNAQIQIVERRIAQKHMVQWIIKNVLKAITPEQEKATLQQCIKDLQALASKA</sequence>
<keyword evidence="5 9" id="KW-0999">Mitochondrion inner membrane</keyword>
<dbReference type="EMBL" id="JACSEA010000005">
    <property type="protein sequence ID" value="KAF7400285.1"/>
    <property type="molecule type" value="Genomic_DNA"/>
</dbReference>
<accession>A0A834K5I7</accession>
<dbReference type="Proteomes" id="UP000614350">
    <property type="component" value="Unassembled WGS sequence"/>
</dbReference>
<keyword evidence="3 9" id="KW-0138">CF(0)</keyword>
<name>A0A834K5I7_VESVU</name>
<dbReference type="GO" id="GO:0005743">
    <property type="term" value="C:mitochondrial inner membrane"/>
    <property type="evidence" value="ECO:0007669"/>
    <property type="project" value="UniProtKB-SubCell"/>
</dbReference>
<protein>
    <recommendedName>
        <fullName evidence="9">ATP synthase subunit b</fullName>
    </recommendedName>
</protein>
<dbReference type="GO" id="GO:0045259">
    <property type="term" value="C:proton-transporting ATP synthase complex"/>
    <property type="evidence" value="ECO:0007669"/>
    <property type="project" value="UniProtKB-KW"/>
</dbReference>
<keyword evidence="4 9" id="KW-0375">Hydrogen ion transport</keyword>
<evidence type="ECO:0000256" key="7">
    <source>
        <dbReference type="ARBA" id="ARBA00023128"/>
    </source>
</evidence>
<keyword evidence="7 9" id="KW-0496">Mitochondrion</keyword>
<comment type="subunit">
    <text evidence="9">F-type ATPases have 2 components, CF(1) - the catalytic core - and CF(0) - the membrane proton channel. CF(1) and CF(0) have multiple subunits.</text>
</comment>
<evidence type="ECO:0000256" key="10">
    <source>
        <dbReference type="SAM" id="Coils"/>
    </source>
</evidence>
<keyword evidence="8 9" id="KW-0472">Membrane</keyword>
<evidence type="ECO:0000256" key="1">
    <source>
        <dbReference type="ARBA" id="ARBA00007479"/>
    </source>
</evidence>
<dbReference type="Pfam" id="PF05405">
    <property type="entry name" value="Mt_ATP-synt_B"/>
    <property type="match status" value="1"/>
</dbReference>
<evidence type="ECO:0000256" key="3">
    <source>
        <dbReference type="ARBA" id="ARBA00022547"/>
    </source>
</evidence>
<comment type="caution">
    <text evidence="11">The sequence shown here is derived from an EMBL/GenBank/DDBJ whole genome shotgun (WGS) entry which is preliminary data.</text>
</comment>
<gene>
    <name evidence="11" type="ORF">HZH66_005469</name>
</gene>
<dbReference type="PANTHER" id="PTHR12733">
    <property type="entry name" value="MITOCHONDRIAL ATP SYNTHASE B CHAIN"/>
    <property type="match status" value="1"/>
</dbReference>